<evidence type="ECO:0000256" key="10">
    <source>
        <dbReference type="ARBA" id="ARBA00023264"/>
    </source>
</evidence>
<dbReference type="AlphaFoldDB" id="A0A2N5N452"/>
<dbReference type="UniPathway" id="UPA00558">
    <property type="reaction ID" value="UER00616"/>
</dbReference>
<gene>
    <name evidence="12" type="primary">psd</name>
    <name evidence="13" type="ORF">B8V81_3558</name>
</gene>
<evidence type="ECO:0000256" key="9">
    <source>
        <dbReference type="ARBA" id="ARBA00023239"/>
    </source>
</evidence>
<dbReference type="Proteomes" id="UP000234789">
    <property type="component" value="Unassembled WGS sequence"/>
</dbReference>
<keyword evidence="10 12" id="KW-1208">Phospholipid metabolism</keyword>
<dbReference type="GO" id="GO:0006646">
    <property type="term" value="P:phosphatidylethanolamine biosynthetic process"/>
    <property type="evidence" value="ECO:0007669"/>
    <property type="project" value="UniProtKB-UniRule"/>
</dbReference>
<keyword evidence="9 12" id="KW-0456">Lyase</keyword>
<evidence type="ECO:0000313" key="13">
    <source>
        <dbReference type="EMBL" id="PLT45127.1"/>
    </source>
</evidence>
<evidence type="ECO:0000256" key="12">
    <source>
        <dbReference type="HAMAP-Rule" id="MF_00662"/>
    </source>
</evidence>
<comment type="pathway">
    <text evidence="1">Lipid metabolism.</text>
</comment>
<comment type="function">
    <text evidence="12">Catalyzes the formation of phosphatidylethanolamine (PtdEtn) from phosphatidylserine (PtdSer).</text>
</comment>
<evidence type="ECO:0000256" key="5">
    <source>
        <dbReference type="ARBA" id="ARBA00023098"/>
    </source>
</evidence>
<feature type="active site" description="Schiff-base intermediate with substrate; via pyruvic acid; for decarboxylase activity" evidence="12">
    <location>
        <position position="250"/>
    </location>
</feature>
<dbReference type="PANTHER" id="PTHR10067">
    <property type="entry name" value="PHOSPHATIDYLSERINE DECARBOXYLASE"/>
    <property type="match status" value="1"/>
</dbReference>
<comment type="catalytic activity">
    <reaction evidence="12">
        <text>a 1,2-diacyl-sn-glycero-3-phospho-L-serine + H(+) = a 1,2-diacyl-sn-glycero-3-phosphoethanolamine + CO2</text>
        <dbReference type="Rhea" id="RHEA:20828"/>
        <dbReference type="ChEBI" id="CHEBI:15378"/>
        <dbReference type="ChEBI" id="CHEBI:16526"/>
        <dbReference type="ChEBI" id="CHEBI:57262"/>
        <dbReference type="ChEBI" id="CHEBI:64612"/>
        <dbReference type="EC" id="4.1.1.65"/>
    </reaction>
</comment>
<comment type="subcellular location">
    <subcellularLocation>
        <location evidence="12">Cell membrane</location>
        <topology evidence="12">Peripheral membrane protein</topology>
    </subcellularLocation>
</comment>
<protein>
    <recommendedName>
        <fullName evidence="12">Phosphatidylserine decarboxylase proenzyme</fullName>
        <ecNumber evidence="12">4.1.1.65</ecNumber>
    </recommendedName>
    <component>
        <recommendedName>
            <fullName evidence="12">Phosphatidylserine decarboxylase alpha chain</fullName>
        </recommendedName>
    </component>
    <component>
        <recommendedName>
            <fullName evidence="12">Phosphatidylserine decarboxylase beta chain</fullName>
        </recommendedName>
    </component>
</protein>
<name>A0A2N5N452_9BACL</name>
<comment type="similarity">
    <text evidence="12">Belongs to the phosphatidylserine decarboxylase family. PSD-B subfamily. Prokaryotic type I sub-subfamily.</text>
</comment>
<dbReference type="InterPro" id="IPR003817">
    <property type="entry name" value="PS_Dcarbxylase"/>
</dbReference>
<dbReference type="HAMAP" id="MF_00662">
    <property type="entry name" value="PS_decarb_PSD_B_type1"/>
    <property type="match status" value="1"/>
</dbReference>
<feature type="chain" id="PRO_5023303695" description="Phosphatidylserine decarboxylase beta chain" evidence="12">
    <location>
        <begin position="1"/>
        <end position="249"/>
    </location>
</feature>
<evidence type="ECO:0000256" key="6">
    <source>
        <dbReference type="ARBA" id="ARBA00023136"/>
    </source>
</evidence>
<comment type="PTM">
    <text evidence="12">Is synthesized initially as an inactive proenzyme. Formation of the active enzyme involves a self-maturation process in which the active site pyruvoyl group is generated from an internal serine residue via an autocatalytic post-translational modification. Two non-identical subunits are generated from the proenzyme in this reaction, and the pyruvate is formed at the N-terminus of the alpha chain, which is derived from the carboxyl end of the proenzyme. The autoendoproteolytic cleavage occurs by a canonical serine protease mechanism, in which the side chain hydroxyl group of the serine supplies its oxygen atom to form the C-terminus of the beta chain, while the remainder of the serine residue undergoes an oxidative deamination to produce ammonia and the pyruvoyl prosthetic group on the alpha chain. During this reaction, the Ser that is part of the protease active site of the proenzyme becomes the pyruvoyl prosthetic group, which constitutes an essential element of the active site of the mature decarboxylase.</text>
</comment>
<keyword evidence="4 12" id="KW-0210">Decarboxylase</keyword>
<feature type="chain" id="PRO_5023303694" description="Phosphatidylserine decarboxylase alpha chain" evidence="12">
    <location>
        <begin position="250"/>
        <end position="284"/>
    </location>
</feature>
<evidence type="ECO:0000256" key="1">
    <source>
        <dbReference type="ARBA" id="ARBA00005189"/>
    </source>
</evidence>
<comment type="cofactor">
    <cofactor evidence="12">
        <name>pyruvate</name>
        <dbReference type="ChEBI" id="CHEBI:15361"/>
    </cofactor>
    <text evidence="12">Binds 1 pyruvoyl group covalently per subunit.</text>
</comment>
<feature type="site" description="Cleavage (non-hydrolytic); by autocatalysis" evidence="12">
    <location>
        <begin position="249"/>
        <end position="250"/>
    </location>
</feature>
<dbReference type="PANTHER" id="PTHR10067:SF6">
    <property type="entry name" value="PHOSPHATIDYLSERINE DECARBOXYLASE PROENZYME, MITOCHONDRIAL"/>
    <property type="match status" value="1"/>
</dbReference>
<sequence length="284" mass="32025">MRERGTPFLAPQQTAAKGRDFGGMWTWFFRHLTELGSRKWLSRTTGRLAKSRASRGFIPRFARTYGIRVEEAEKALRDYATLNEFFTRRLKPGMRTIDPAADAVASPVDALVTGAGPIEDGTMLGIKGQDYTVEELLGGSPRLENYRDGYYIVLYLSPTDYHRIHVPVDGSIIEREHLPGRVYPVNEFGLTRMKRVLSRNERLVTYLTHGSRELAIVKVGALNVSSIRYAEPQRPKAVKGDELAYFEFGSTVVLLFQDDSFIPREDLAVGLKVRMGERLGQLAP</sequence>
<keyword evidence="2 12" id="KW-1003">Cell membrane</keyword>
<keyword evidence="8 12" id="KW-0594">Phospholipid biosynthesis</keyword>
<comment type="pathway">
    <text evidence="12">Phospholipid metabolism; phosphatidylethanolamine biosynthesis; phosphatidylethanolamine from CDP-diacylglycerol: step 2/2.</text>
</comment>
<feature type="modified residue" description="Pyruvic acid (Ser); by autocatalysis" evidence="12">
    <location>
        <position position="250"/>
    </location>
</feature>
<keyword evidence="11 12" id="KW-0670">Pyruvate</keyword>
<keyword evidence="5 12" id="KW-0443">Lipid metabolism</keyword>
<proteinExistence type="inferred from homology"/>
<evidence type="ECO:0000256" key="4">
    <source>
        <dbReference type="ARBA" id="ARBA00022793"/>
    </source>
</evidence>
<dbReference type="GO" id="GO:0004609">
    <property type="term" value="F:phosphatidylserine decarboxylase activity"/>
    <property type="evidence" value="ECO:0007669"/>
    <property type="project" value="UniProtKB-UniRule"/>
</dbReference>
<comment type="subunit">
    <text evidence="12">Heterodimer of a large membrane-associated beta subunit and a small pyruvoyl-containing alpha subunit.</text>
</comment>
<evidence type="ECO:0000256" key="2">
    <source>
        <dbReference type="ARBA" id="ARBA00022475"/>
    </source>
</evidence>
<evidence type="ECO:0000256" key="3">
    <source>
        <dbReference type="ARBA" id="ARBA00022516"/>
    </source>
</evidence>
<organism evidence="13 14">
    <name type="scientific">Paenibacillus pasadenensis</name>
    <dbReference type="NCBI Taxonomy" id="217090"/>
    <lineage>
        <taxon>Bacteria</taxon>
        <taxon>Bacillati</taxon>
        <taxon>Bacillota</taxon>
        <taxon>Bacilli</taxon>
        <taxon>Bacillales</taxon>
        <taxon>Paenibacillaceae</taxon>
        <taxon>Paenibacillus</taxon>
    </lineage>
</organism>
<dbReference type="EMBL" id="NFEZ01000004">
    <property type="protein sequence ID" value="PLT45127.1"/>
    <property type="molecule type" value="Genomic_DNA"/>
</dbReference>
<dbReference type="EC" id="4.1.1.65" evidence="12"/>
<dbReference type="NCBIfam" id="TIGR00163">
    <property type="entry name" value="PS_decarb"/>
    <property type="match status" value="1"/>
</dbReference>
<reference evidence="13 14" key="1">
    <citation type="submission" date="2017-05" db="EMBL/GenBank/DDBJ databases">
        <title>Functional genome analysis of Paenibacillus pasadenensis strain R16: insights on endophytic life style and antifungal activity.</title>
        <authorList>
            <person name="Passera A."/>
            <person name="Marcolungo L."/>
            <person name="Casati P."/>
            <person name="Brasca M."/>
            <person name="Quaglino F."/>
            <person name="Delledonne M."/>
        </authorList>
    </citation>
    <scope>NUCLEOTIDE SEQUENCE [LARGE SCALE GENOMIC DNA]</scope>
    <source>
        <strain evidence="13 14">R16</strain>
    </source>
</reference>
<evidence type="ECO:0000313" key="14">
    <source>
        <dbReference type="Proteomes" id="UP000234789"/>
    </source>
</evidence>
<accession>A0A2N5N452</accession>
<keyword evidence="14" id="KW-1185">Reference proteome</keyword>
<feature type="active site" description="Charge relay system; for autoendoproteolytic cleavage activity" evidence="12">
    <location>
        <position position="250"/>
    </location>
</feature>
<dbReference type="Pfam" id="PF02666">
    <property type="entry name" value="PS_Dcarbxylase"/>
    <property type="match status" value="1"/>
</dbReference>
<dbReference type="InterPro" id="IPR033177">
    <property type="entry name" value="PSD-B"/>
</dbReference>
<keyword evidence="6 12" id="KW-0472">Membrane</keyword>
<dbReference type="GO" id="GO:0005886">
    <property type="term" value="C:plasma membrane"/>
    <property type="evidence" value="ECO:0007669"/>
    <property type="project" value="UniProtKB-SubCell"/>
</dbReference>
<feature type="active site" description="Charge relay system; for autoendoproteolytic cleavage activity" evidence="12">
    <location>
        <position position="165"/>
    </location>
</feature>
<evidence type="ECO:0000256" key="8">
    <source>
        <dbReference type="ARBA" id="ARBA00023209"/>
    </source>
</evidence>
<dbReference type="InterPro" id="IPR033178">
    <property type="entry name" value="PSD_type1_pro"/>
</dbReference>
<comment type="caution">
    <text evidence="13">The sequence shown here is derived from an EMBL/GenBank/DDBJ whole genome shotgun (WGS) entry which is preliminary data.</text>
</comment>
<feature type="active site" description="Charge relay system; for autoendoproteolytic cleavage activity" evidence="12">
    <location>
        <position position="109"/>
    </location>
</feature>
<evidence type="ECO:0000256" key="11">
    <source>
        <dbReference type="ARBA" id="ARBA00023317"/>
    </source>
</evidence>
<keyword evidence="7 12" id="KW-0865">Zymogen</keyword>
<evidence type="ECO:0000256" key="7">
    <source>
        <dbReference type="ARBA" id="ARBA00023145"/>
    </source>
</evidence>
<keyword evidence="3 12" id="KW-0444">Lipid biosynthesis</keyword>